<evidence type="ECO:0000256" key="1">
    <source>
        <dbReference type="ARBA" id="ARBA00022729"/>
    </source>
</evidence>
<dbReference type="PANTHER" id="PTHR31080:SF248">
    <property type="entry name" value="PECTINESTERASE INHIBITOR-LIKE"/>
    <property type="match status" value="1"/>
</dbReference>
<dbReference type="SUPFAM" id="SSF101148">
    <property type="entry name" value="Plant invertase/pectin methylesterase inhibitor"/>
    <property type="match status" value="1"/>
</dbReference>
<dbReference type="PANTHER" id="PTHR31080">
    <property type="entry name" value="PECTINESTERASE INHIBITOR-LIKE"/>
    <property type="match status" value="1"/>
</dbReference>
<feature type="chain" id="PRO_5044850039" description="Pectinesterase inhibitor domain-containing protein" evidence="2">
    <location>
        <begin position="21"/>
        <end position="160"/>
    </location>
</feature>
<dbReference type="Pfam" id="PF04043">
    <property type="entry name" value="PMEI"/>
    <property type="match status" value="1"/>
</dbReference>
<name>A0ABD3C5R4_9LAMI</name>
<dbReference type="CDD" id="cd15797">
    <property type="entry name" value="PMEI"/>
    <property type="match status" value="1"/>
</dbReference>
<dbReference type="Proteomes" id="UP001632038">
    <property type="component" value="Unassembled WGS sequence"/>
</dbReference>
<dbReference type="Gene3D" id="1.20.140.40">
    <property type="entry name" value="Invertase/pectin methylesterase inhibitor family protein"/>
    <property type="match status" value="1"/>
</dbReference>
<gene>
    <name evidence="4" type="ORF">CASFOL_031129</name>
</gene>
<dbReference type="SMART" id="SM00856">
    <property type="entry name" value="PMEI"/>
    <property type="match status" value="1"/>
</dbReference>
<proteinExistence type="predicted"/>
<evidence type="ECO:0000313" key="5">
    <source>
        <dbReference type="Proteomes" id="UP001632038"/>
    </source>
</evidence>
<evidence type="ECO:0000259" key="3">
    <source>
        <dbReference type="SMART" id="SM00856"/>
    </source>
</evidence>
<dbReference type="NCBIfam" id="TIGR01614">
    <property type="entry name" value="PME_inhib"/>
    <property type="match status" value="1"/>
</dbReference>
<comment type="caution">
    <text evidence="4">The sequence shown here is derived from an EMBL/GenBank/DDBJ whole genome shotgun (WGS) entry which is preliminary data.</text>
</comment>
<accession>A0ABD3C5R4</accession>
<keyword evidence="1 2" id="KW-0732">Signal</keyword>
<evidence type="ECO:0000313" key="4">
    <source>
        <dbReference type="EMBL" id="KAL3624461.1"/>
    </source>
</evidence>
<dbReference type="AlphaFoldDB" id="A0ABD3C5R4"/>
<sequence length="160" mass="16847">MNSLFIFATFSLSLLYISQADLISDVCSKTLNPSLCIQTLRSDPAARGADLRGLGQIIIPKAKAATQNVITIAKSIGGPIARTCVETSTSAIDNLNECIGYLKKSDKTSINDLQTKAGAAETDVGTCDDEFEDREPAKLKAASQKAQGLIGVLVAIASKL</sequence>
<dbReference type="InterPro" id="IPR006501">
    <property type="entry name" value="Pectinesterase_inhib_dom"/>
</dbReference>
<dbReference type="EMBL" id="JAVIJP010000053">
    <property type="protein sequence ID" value="KAL3624461.1"/>
    <property type="molecule type" value="Genomic_DNA"/>
</dbReference>
<organism evidence="4 5">
    <name type="scientific">Castilleja foliolosa</name>
    <dbReference type="NCBI Taxonomy" id="1961234"/>
    <lineage>
        <taxon>Eukaryota</taxon>
        <taxon>Viridiplantae</taxon>
        <taxon>Streptophyta</taxon>
        <taxon>Embryophyta</taxon>
        <taxon>Tracheophyta</taxon>
        <taxon>Spermatophyta</taxon>
        <taxon>Magnoliopsida</taxon>
        <taxon>eudicotyledons</taxon>
        <taxon>Gunneridae</taxon>
        <taxon>Pentapetalae</taxon>
        <taxon>asterids</taxon>
        <taxon>lamiids</taxon>
        <taxon>Lamiales</taxon>
        <taxon>Orobanchaceae</taxon>
        <taxon>Pedicularideae</taxon>
        <taxon>Castillejinae</taxon>
        <taxon>Castilleja</taxon>
    </lineage>
</organism>
<dbReference type="InterPro" id="IPR035513">
    <property type="entry name" value="Invertase/methylesterase_inhib"/>
</dbReference>
<feature type="domain" description="Pectinesterase inhibitor" evidence="3">
    <location>
        <begin position="18"/>
        <end position="156"/>
    </location>
</feature>
<protein>
    <recommendedName>
        <fullName evidence="3">Pectinesterase inhibitor domain-containing protein</fullName>
    </recommendedName>
</protein>
<dbReference type="InterPro" id="IPR034086">
    <property type="entry name" value="PMEI_plant"/>
</dbReference>
<evidence type="ECO:0000256" key="2">
    <source>
        <dbReference type="SAM" id="SignalP"/>
    </source>
</evidence>
<keyword evidence="5" id="KW-1185">Reference proteome</keyword>
<reference evidence="5" key="1">
    <citation type="journal article" date="2024" name="IScience">
        <title>Strigolactones Initiate the Formation of Haustorium-like Structures in Castilleja.</title>
        <authorList>
            <person name="Buerger M."/>
            <person name="Peterson D."/>
            <person name="Chory J."/>
        </authorList>
    </citation>
    <scope>NUCLEOTIDE SEQUENCE [LARGE SCALE GENOMIC DNA]</scope>
</reference>
<dbReference type="InterPro" id="IPR051955">
    <property type="entry name" value="PME_Inhibitor"/>
</dbReference>
<feature type="signal peptide" evidence="2">
    <location>
        <begin position="1"/>
        <end position="20"/>
    </location>
</feature>